<sequence length="26" mass="2797">MVPDPISSNLPFDVTALGRVSQSPRL</sequence>
<dbReference type="AlphaFoldDB" id="A0A5B7IVE2"/>
<accession>A0A5B7IVE2</accession>
<proteinExistence type="predicted"/>
<keyword evidence="2" id="KW-1185">Reference proteome</keyword>
<evidence type="ECO:0000313" key="2">
    <source>
        <dbReference type="Proteomes" id="UP000324222"/>
    </source>
</evidence>
<evidence type="ECO:0000313" key="1">
    <source>
        <dbReference type="EMBL" id="MPC85646.1"/>
    </source>
</evidence>
<reference evidence="1 2" key="1">
    <citation type="submission" date="2019-05" db="EMBL/GenBank/DDBJ databases">
        <title>Another draft genome of Portunus trituberculatus and its Hox gene families provides insights of decapod evolution.</title>
        <authorList>
            <person name="Jeong J.-H."/>
            <person name="Song I."/>
            <person name="Kim S."/>
            <person name="Choi T."/>
            <person name="Kim D."/>
            <person name="Ryu S."/>
            <person name="Kim W."/>
        </authorList>
    </citation>
    <scope>NUCLEOTIDE SEQUENCE [LARGE SCALE GENOMIC DNA]</scope>
    <source>
        <tissue evidence="1">Muscle</tissue>
    </source>
</reference>
<organism evidence="1 2">
    <name type="scientific">Portunus trituberculatus</name>
    <name type="common">Swimming crab</name>
    <name type="synonym">Neptunus trituberculatus</name>
    <dbReference type="NCBI Taxonomy" id="210409"/>
    <lineage>
        <taxon>Eukaryota</taxon>
        <taxon>Metazoa</taxon>
        <taxon>Ecdysozoa</taxon>
        <taxon>Arthropoda</taxon>
        <taxon>Crustacea</taxon>
        <taxon>Multicrustacea</taxon>
        <taxon>Malacostraca</taxon>
        <taxon>Eumalacostraca</taxon>
        <taxon>Eucarida</taxon>
        <taxon>Decapoda</taxon>
        <taxon>Pleocyemata</taxon>
        <taxon>Brachyura</taxon>
        <taxon>Eubrachyura</taxon>
        <taxon>Portunoidea</taxon>
        <taxon>Portunidae</taxon>
        <taxon>Portuninae</taxon>
        <taxon>Portunus</taxon>
    </lineage>
</organism>
<dbReference type="Proteomes" id="UP000324222">
    <property type="component" value="Unassembled WGS sequence"/>
</dbReference>
<gene>
    <name evidence="1" type="ORF">E2C01_080428</name>
</gene>
<protein>
    <submittedName>
        <fullName evidence="1">Uncharacterized protein</fullName>
    </submittedName>
</protein>
<name>A0A5B7IVE2_PORTR</name>
<dbReference type="EMBL" id="VSRR010069075">
    <property type="protein sequence ID" value="MPC85646.1"/>
    <property type="molecule type" value="Genomic_DNA"/>
</dbReference>
<comment type="caution">
    <text evidence="1">The sequence shown here is derived from an EMBL/GenBank/DDBJ whole genome shotgun (WGS) entry which is preliminary data.</text>
</comment>